<proteinExistence type="predicted"/>
<dbReference type="PANTHER" id="PTHR21089">
    <property type="entry name" value="SHIKIMATE DEHYDROGENASE"/>
    <property type="match status" value="1"/>
</dbReference>
<gene>
    <name evidence="5" type="ORF">N5A92_04005</name>
</gene>
<dbReference type="RefSeq" id="WP_260900565.1">
    <property type="nucleotide sequence ID" value="NZ_JAOCZP010000001.1"/>
</dbReference>
<evidence type="ECO:0000259" key="4">
    <source>
        <dbReference type="Pfam" id="PF08501"/>
    </source>
</evidence>
<dbReference type="EMBL" id="JAOCZP010000001">
    <property type="protein sequence ID" value="MCT7374195.1"/>
    <property type="molecule type" value="Genomic_DNA"/>
</dbReference>
<comment type="caution">
    <text evidence="5">The sequence shown here is derived from an EMBL/GenBank/DDBJ whole genome shotgun (WGS) entry which is preliminary data.</text>
</comment>
<keyword evidence="3" id="KW-0057">Aromatic amino acid biosynthesis</keyword>
<feature type="domain" description="Shikimate dehydrogenase substrate binding N-terminal" evidence="4">
    <location>
        <begin position="13"/>
        <end position="96"/>
    </location>
</feature>
<accession>A0ABT2LHZ2</accession>
<organism evidence="5 6">
    <name type="scientific">Chelativorans salis</name>
    <dbReference type="NCBI Taxonomy" id="2978478"/>
    <lineage>
        <taxon>Bacteria</taxon>
        <taxon>Pseudomonadati</taxon>
        <taxon>Pseudomonadota</taxon>
        <taxon>Alphaproteobacteria</taxon>
        <taxon>Hyphomicrobiales</taxon>
        <taxon>Phyllobacteriaceae</taxon>
        <taxon>Chelativorans</taxon>
    </lineage>
</organism>
<dbReference type="Proteomes" id="UP001320831">
    <property type="component" value="Unassembled WGS sequence"/>
</dbReference>
<comment type="pathway">
    <text evidence="1">Metabolic intermediate biosynthesis; chorismate biosynthesis; chorismate from D-erythrose 4-phosphate and phosphoenolpyruvate: step 4/7.</text>
</comment>
<dbReference type="Gene3D" id="3.40.50.10860">
    <property type="entry name" value="Leucine Dehydrogenase, chain A, domain 1"/>
    <property type="match status" value="1"/>
</dbReference>
<keyword evidence="6" id="KW-1185">Reference proteome</keyword>
<dbReference type="SUPFAM" id="SSF51735">
    <property type="entry name" value="NAD(P)-binding Rossmann-fold domains"/>
    <property type="match status" value="1"/>
</dbReference>
<evidence type="ECO:0000256" key="2">
    <source>
        <dbReference type="ARBA" id="ARBA00023002"/>
    </source>
</evidence>
<name>A0ABT2LHZ2_9HYPH</name>
<protein>
    <submittedName>
        <fullName evidence="5">Shikimate dehydrogenase</fullName>
    </submittedName>
</protein>
<evidence type="ECO:0000313" key="6">
    <source>
        <dbReference type="Proteomes" id="UP001320831"/>
    </source>
</evidence>
<dbReference type="Pfam" id="PF08501">
    <property type="entry name" value="Shikimate_dh_N"/>
    <property type="match status" value="1"/>
</dbReference>
<dbReference type="SUPFAM" id="SSF53223">
    <property type="entry name" value="Aminoacid dehydrogenase-like, N-terminal domain"/>
    <property type="match status" value="1"/>
</dbReference>
<dbReference type="InterPro" id="IPR036291">
    <property type="entry name" value="NAD(P)-bd_dom_sf"/>
</dbReference>
<keyword evidence="2" id="KW-0560">Oxidoreductase</keyword>
<dbReference type="Gene3D" id="3.40.50.720">
    <property type="entry name" value="NAD(P)-binding Rossmann-like Domain"/>
    <property type="match status" value="1"/>
</dbReference>
<dbReference type="InterPro" id="IPR022893">
    <property type="entry name" value="Shikimate_DH_fam"/>
</dbReference>
<dbReference type="PANTHER" id="PTHR21089:SF1">
    <property type="entry name" value="BIFUNCTIONAL 3-DEHYDROQUINATE DEHYDRATASE_SHIKIMATE DEHYDROGENASE, CHLOROPLASTIC"/>
    <property type="match status" value="1"/>
</dbReference>
<reference evidence="5 6" key="1">
    <citation type="submission" date="2022-09" db="EMBL/GenBank/DDBJ databases">
        <title>Chelativorans salina sp. nov., a novel slightly halophilic bacterium isolated from a saline lake sediment enrichment.</title>
        <authorList>
            <person name="Gao L."/>
            <person name="Fang B.-Z."/>
            <person name="Li W.-J."/>
        </authorList>
    </citation>
    <scope>NUCLEOTIDE SEQUENCE [LARGE SCALE GENOMIC DNA]</scope>
    <source>
        <strain evidence="5 6">EGI FJ00035</strain>
    </source>
</reference>
<dbReference type="InterPro" id="IPR013708">
    <property type="entry name" value="Shikimate_DH-bd_N"/>
</dbReference>
<evidence type="ECO:0000256" key="3">
    <source>
        <dbReference type="ARBA" id="ARBA00023141"/>
    </source>
</evidence>
<dbReference type="InterPro" id="IPR046346">
    <property type="entry name" value="Aminoacid_DH-like_N_sf"/>
</dbReference>
<sequence length="278" mass="29513">MHSITGTTRCYPLLGYPIAQVRTPPAINAYFATRRIDAVMFPMEIAPDAIDRFLSGLRGWSNCGGASVTVPYKQAAFSAMDRVTDRACRARAVNIIRREPDGTLFGDMTDGLAFAEALRRNGVLLTGRVVLVVGAAGGAGSAIAWTLCEAGPSVLCLVDPNAQKLSALSCRLQAAFPECTVVTDWPESVAVDIAINASPLGMGSGDPLPIDLDRLPAGAVVCDVVTKPNMTPLLLAARRGGHPIQTGNDMADAQLDFQMHHLELWQEADEAAAHGRMS</sequence>
<evidence type="ECO:0000313" key="5">
    <source>
        <dbReference type="EMBL" id="MCT7374195.1"/>
    </source>
</evidence>
<evidence type="ECO:0000256" key="1">
    <source>
        <dbReference type="ARBA" id="ARBA00004871"/>
    </source>
</evidence>
<keyword evidence="3" id="KW-0028">Amino-acid biosynthesis</keyword>